<sequence length="50" mass="5629">MIPKILRPSQLHTGSGGLASMLYDLILGYKKAFIFRKCRKTETSAWSSIL</sequence>
<dbReference type="EMBL" id="CP019655">
    <property type="protein sequence ID" value="AVF27175.1"/>
    <property type="molecule type" value="Genomic_DNA"/>
</dbReference>
<accession>A0A8B6WWR7</accession>
<evidence type="ECO:0000313" key="4">
    <source>
        <dbReference type="Proteomes" id="UP000464330"/>
    </source>
</evidence>
<evidence type="ECO:0000313" key="1">
    <source>
        <dbReference type="EMBL" id="AVF27175.1"/>
    </source>
</evidence>
<evidence type="ECO:0000313" key="3">
    <source>
        <dbReference type="Proteomes" id="UP000239833"/>
    </source>
</evidence>
<evidence type="ECO:0000313" key="2">
    <source>
        <dbReference type="EMBL" id="QHZ52514.1"/>
    </source>
</evidence>
<proteinExistence type="predicted"/>
<accession>A0A2L1UFY2</accession>
<dbReference type="AlphaFoldDB" id="A0A2L1UFY2"/>
<name>A0A2L1UFY2_9BACL</name>
<protein>
    <submittedName>
        <fullName evidence="1">Uncharacterized protein</fullName>
    </submittedName>
</protein>
<accession>A0A6C0QUV4</accession>
<dbReference type="Proteomes" id="UP000239833">
    <property type="component" value="Chromosome"/>
</dbReference>
<reference evidence="3" key="1">
    <citation type="submission" date="2017-02" db="EMBL/GenBank/DDBJ databases">
        <title>Delineation of Paenibacillus larvae strains originating from foulbrood outbreaks.</title>
        <authorList>
            <person name="Beims H."/>
            <person name="Bunk B."/>
            <person name="Sproeer C."/>
            <person name="Mohr K.I."/>
            <person name="Pradella S."/>
            <person name="Guenther G."/>
            <person name="Rohde M."/>
            <person name="von der Ohe W."/>
            <person name="Steinert M."/>
        </authorList>
    </citation>
    <scope>NUCLEOTIDE SEQUENCE [LARGE SCALE GENOMIC DNA]</scope>
    <source>
        <strain evidence="3">Eric_III</strain>
    </source>
</reference>
<dbReference type="EMBL" id="CP019717">
    <property type="protein sequence ID" value="QHZ52514.1"/>
    <property type="molecule type" value="Genomic_DNA"/>
</dbReference>
<reference evidence="1 4" key="2">
    <citation type="journal article" date="2020" name="Int. J. Med. Microbiol.">
        <title>Discovery of Paenibacillus larvae ERIC V: Phenotypic and genomic comparison to genotypes ERIC I-IV reveal different inventories of virulence factors which correlate with epidemiological prevalences of American Foulbrood.</title>
        <authorList>
            <person name="Beims H."/>
            <person name="Bunk B."/>
            <person name="Erler S."/>
            <person name="Mohr K.I."/>
            <person name="Sproer C."/>
            <person name="Pradella S."/>
            <person name="Gunther G."/>
            <person name="Rohde M."/>
            <person name="von der Ohe W."/>
            <person name="Steinert M."/>
        </authorList>
    </citation>
    <scope>NUCLEOTIDE SEQUENCE</scope>
    <source>
        <strain evidence="1">Eric_III</strain>
        <strain evidence="2">Eric_V</strain>
    </source>
</reference>
<dbReference type="Proteomes" id="UP000464330">
    <property type="component" value="Chromosome"/>
</dbReference>
<organism evidence="1 3">
    <name type="scientific">Paenibacillus larvae subsp. larvae</name>
    <dbReference type="NCBI Taxonomy" id="147375"/>
    <lineage>
        <taxon>Bacteria</taxon>
        <taxon>Bacillati</taxon>
        <taxon>Bacillota</taxon>
        <taxon>Bacilli</taxon>
        <taxon>Bacillales</taxon>
        <taxon>Paenibacillaceae</taxon>
        <taxon>Paenibacillus</taxon>
    </lineage>
</organism>
<gene>
    <name evidence="1" type="ORF">ERICIII_03048</name>
    <name evidence="2" type="ORF">ERICV_03403</name>
</gene>